<evidence type="ECO:0000256" key="1">
    <source>
        <dbReference type="ARBA" id="ARBA00006303"/>
    </source>
</evidence>
<feature type="region of interest" description="Aspartate" evidence="7">
    <location>
        <begin position="201"/>
        <end position="204"/>
    </location>
</feature>
<dbReference type="STRING" id="28234.SAMN04488588_0843"/>
<keyword evidence="11" id="KW-1185">Reference proteome</keyword>
<evidence type="ECO:0000313" key="11">
    <source>
        <dbReference type="Proteomes" id="UP000199322"/>
    </source>
</evidence>
<dbReference type="Pfam" id="PF02938">
    <property type="entry name" value="GAD"/>
    <property type="match status" value="1"/>
</dbReference>
<proteinExistence type="inferred from homology"/>
<evidence type="ECO:0000256" key="6">
    <source>
        <dbReference type="ARBA" id="ARBA00023146"/>
    </source>
</evidence>
<dbReference type="Proteomes" id="UP000297288">
    <property type="component" value="Unassembled WGS sequence"/>
</dbReference>
<dbReference type="InterPro" id="IPR004365">
    <property type="entry name" value="NA-bd_OB_tRNA"/>
</dbReference>
<dbReference type="InterPro" id="IPR002312">
    <property type="entry name" value="Asp/Asn-tRNA-synth_IIb"/>
</dbReference>
<evidence type="ECO:0000256" key="2">
    <source>
        <dbReference type="ARBA" id="ARBA00022598"/>
    </source>
</evidence>
<keyword evidence="7" id="KW-0963">Cytoplasm</keyword>
<dbReference type="PRINTS" id="PR01042">
    <property type="entry name" value="TRNASYNTHASP"/>
</dbReference>
<dbReference type="InterPro" id="IPR004364">
    <property type="entry name" value="Aa-tRNA-synt_II"/>
</dbReference>
<dbReference type="InterPro" id="IPR006195">
    <property type="entry name" value="aa-tRNA-synth_II"/>
</dbReference>
<dbReference type="Gene3D" id="2.40.50.140">
    <property type="entry name" value="Nucleic acid-binding proteins"/>
    <property type="match status" value="1"/>
</dbReference>
<dbReference type="SUPFAM" id="SSF55681">
    <property type="entry name" value="Class II aaRS and biotin synthetases"/>
    <property type="match status" value="1"/>
</dbReference>
<dbReference type="EC" id="6.1.1.12" evidence="7"/>
<dbReference type="GO" id="GO:0004815">
    <property type="term" value="F:aspartate-tRNA ligase activity"/>
    <property type="evidence" value="ECO:0007669"/>
    <property type="project" value="UniProtKB-UniRule"/>
</dbReference>
<comment type="function">
    <text evidence="7">Catalyzes the attachment of L-aspartate to tRNA(Asp) in a two-step reaction: L-aspartate is first activated by ATP to form Asp-AMP and then transferred to the acceptor end of tRNA(Asp).</text>
</comment>
<dbReference type="PANTHER" id="PTHR22594:SF5">
    <property type="entry name" value="ASPARTATE--TRNA LIGASE, MITOCHONDRIAL"/>
    <property type="match status" value="1"/>
</dbReference>
<dbReference type="CDD" id="cd00777">
    <property type="entry name" value="AspRS_core"/>
    <property type="match status" value="1"/>
</dbReference>
<dbReference type="NCBIfam" id="TIGR00459">
    <property type="entry name" value="aspS_bact"/>
    <property type="match status" value="1"/>
</dbReference>
<feature type="binding site" evidence="7">
    <location>
        <position position="223"/>
    </location>
    <ligand>
        <name>L-aspartate</name>
        <dbReference type="ChEBI" id="CHEBI:29991"/>
    </ligand>
</feature>
<comment type="similarity">
    <text evidence="1 7">Belongs to the class-II aminoacyl-tRNA synthetase family. Type 1 subfamily.</text>
</comment>
<reference evidence="10 12" key="2">
    <citation type="submission" date="2019-04" db="EMBL/GenBank/DDBJ databases">
        <title>Draft genome sequence data and analysis of a Fermenting Bacterium, Geotoga petraea strain HO-Geo1, isolated from heavy-oil petroleum reservoir in Russia.</title>
        <authorList>
            <person name="Grouzdev D.S."/>
            <person name="Semenova E.M."/>
            <person name="Sokolova D.S."/>
            <person name="Tourova T.P."/>
            <person name="Poltaraus A.B."/>
            <person name="Nazina T.N."/>
        </authorList>
    </citation>
    <scope>NUCLEOTIDE SEQUENCE [LARGE SCALE GENOMIC DNA]</scope>
    <source>
        <strain evidence="10 12">HO-Geo1</strain>
    </source>
</reference>
<evidence type="ECO:0000259" key="8">
    <source>
        <dbReference type="PROSITE" id="PS50862"/>
    </source>
</evidence>
<dbReference type="GO" id="GO:0003676">
    <property type="term" value="F:nucleic acid binding"/>
    <property type="evidence" value="ECO:0007669"/>
    <property type="project" value="InterPro"/>
</dbReference>
<keyword evidence="2 7" id="KW-0436">Ligase</keyword>
<name>A0A1G6KQR7_9BACT</name>
<dbReference type="Gene3D" id="3.30.930.10">
    <property type="entry name" value="Bira Bifunctional Protein, Domain 2"/>
    <property type="match status" value="1"/>
</dbReference>
<feature type="binding site" evidence="7">
    <location>
        <position position="449"/>
    </location>
    <ligand>
        <name>L-aspartate</name>
        <dbReference type="ChEBI" id="CHEBI:29991"/>
    </ligand>
</feature>
<dbReference type="PANTHER" id="PTHR22594">
    <property type="entry name" value="ASPARTYL/LYSYL-TRNA SYNTHETASE"/>
    <property type="match status" value="1"/>
</dbReference>
<dbReference type="InterPro" id="IPR045864">
    <property type="entry name" value="aa-tRNA-synth_II/BPL/LPL"/>
</dbReference>
<dbReference type="PROSITE" id="PS50862">
    <property type="entry name" value="AA_TRNA_LIGASE_II"/>
    <property type="match status" value="1"/>
</dbReference>
<keyword evidence="4 7" id="KW-0067">ATP-binding</keyword>
<evidence type="ECO:0000256" key="7">
    <source>
        <dbReference type="HAMAP-Rule" id="MF_00044"/>
    </source>
</evidence>
<dbReference type="InterPro" id="IPR029351">
    <property type="entry name" value="GAD_dom"/>
</dbReference>
<evidence type="ECO:0000313" key="9">
    <source>
        <dbReference type="EMBL" id="SDC33151.1"/>
    </source>
</evidence>
<organism evidence="9 11">
    <name type="scientific">Geotoga petraea</name>
    <dbReference type="NCBI Taxonomy" id="28234"/>
    <lineage>
        <taxon>Bacteria</taxon>
        <taxon>Thermotogati</taxon>
        <taxon>Thermotogota</taxon>
        <taxon>Thermotogae</taxon>
        <taxon>Petrotogales</taxon>
        <taxon>Petrotogaceae</taxon>
        <taxon>Geotoga</taxon>
    </lineage>
</organism>
<dbReference type="AlphaFoldDB" id="A0A1G6KQR7"/>
<evidence type="ECO:0000313" key="10">
    <source>
        <dbReference type="EMBL" id="TGG88691.1"/>
    </source>
</evidence>
<dbReference type="InterPro" id="IPR047090">
    <property type="entry name" value="AspRS_core"/>
</dbReference>
<keyword evidence="3 7" id="KW-0547">Nucleotide-binding</keyword>
<feature type="binding site" evidence="7">
    <location>
        <begin position="223"/>
        <end position="225"/>
    </location>
    <ligand>
        <name>ATP</name>
        <dbReference type="ChEBI" id="CHEBI:30616"/>
    </ligand>
</feature>
<comment type="catalytic activity">
    <reaction evidence="7">
        <text>tRNA(Asp) + L-aspartate + ATP = L-aspartyl-tRNA(Asp) + AMP + diphosphate</text>
        <dbReference type="Rhea" id="RHEA:19649"/>
        <dbReference type="Rhea" id="RHEA-COMP:9660"/>
        <dbReference type="Rhea" id="RHEA-COMP:9678"/>
        <dbReference type="ChEBI" id="CHEBI:29991"/>
        <dbReference type="ChEBI" id="CHEBI:30616"/>
        <dbReference type="ChEBI" id="CHEBI:33019"/>
        <dbReference type="ChEBI" id="CHEBI:78442"/>
        <dbReference type="ChEBI" id="CHEBI:78516"/>
        <dbReference type="ChEBI" id="CHEBI:456215"/>
        <dbReference type="EC" id="6.1.1.12"/>
    </reaction>
</comment>
<dbReference type="InterPro" id="IPR004524">
    <property type="entry name" value="Asp-tRNA-ligase_1"/>
</dbReference>
<feature type="binding site" evidence="7">
    <location>
        <position position="491"/>
    </location>
    <ligand>
        <name>L-aspartate</name>
        <dbReference type="ChEBI" id="CHEBI:29991"/>
    </ligand>
</feature>
<feature type="binding site" evidence="7">
    <location>
        <position position="177"/>
    </location>
    <ligand>
        <name>L-aspartate</name>
        <dbReference type="ChEBI" id="CHEBI:29991"/>
    </ligand>
</feature>
<evidence type="ECO:0000256" key="3">
    <source>
        <dbReference type="ARBA" id="ARBA00022741"/>
    </source>
</evidence>
<feature type="binding site" evidence="7">
    <location>
        <begin position="536"/>
        <end position="539"/>
    </location>
    <ligand>
        <name>ATP</name>
        <dbReference type="ChEBI" id="CHEBI:30616"/>
    </ligand>
</feature>
<dbReference type="SUPFAM" id="SSF50249">
    <property type="entry name" value="Nucleic acid-binding proteins"/>
    <property type="match status" value="1"/>
</dbReference>
<keyword evidence="5 7" id="KW-0648">Protein biosynthesis</keyword>
<dbReference type="Proteomes" id="UP000199322">
    <property type="component" value="Unassembled WGS sequence"/>
</dbReference>
<sequence>MLLKRSHTCGELNAEYEGKEVILNGWVHIIRDLGGIKFILLRDRYGKTQVYFDPKENKELYDKALKLGNEYTVAIKGVVRKRPEEAINPNMKTGEIEISATELEILSESDTPPIYVNKDEEVSENLRLKYRYLDLRKEKMQKNLLIRHKFMQASRKYLSDNGYLEIETPFLTKSTPEGARDFVVPSRIKKGNFYALPQSPQIFKQLLMVSGMDRYFQIARCFRDEDFRADRQPEFTQIDIEQSFSDKEDIFKMGEELISYAIENSTGEKIETPFKKMSYQQVMDLYGSDKPDTRYGMQLIDITGYFKQTEAKFLKSIIDDGGVIKGFVIEGKAKEYSRKKFDELTDLAKQFGASGLIWIANKENEVKSTIKKLASNEIDTIIKDGIISQNGVMLIVAGEKNKTNKILGHLRENLIKSEFEKKNGYDILWVTDFPMFSWNEEENRLESEHHPFTMPNLEDLEKYSDSDPLKIKSESYDLVINGYEMASGSVRIHRKDIQQKVFEIIGLDENEIKDKFGFLLEAFRFGPPPHAGIAFGMDRLIAVLSGEDSIKEVIAFPKTATGSDPMSEAPSKLGNNQLKELGIKLDV</sequence>
<evidence type="ECO:0000256" key="5">
    <source>
        <dbReference type="ARBA" id="ARBA00022917"/>
    </source>
</evidence>
<dbReference type="HAMAP" id="MF_00044">
    <property type="entry name" value="Asp_tRNA_synth_type1"/>
    <property type="match status" value="1"/>
</dbReference>
<gene>
    <name evidence="7 10" type="primary">aspS</name>
    <name evidence="10" type="ORF">E4650_00360</name>
    <name evidence="9" type="ORF">SAMN04488588_0843</name>
</gene>
<dbReference type="OrthoDB" id="9802326at2"/>
<evidence type="ECO:0000313" key="12">
    <source>
        <dbReference type="Proteomes" id="UP000297288"/>
    </source>
</evidence>
<dbReference type="EMBL" id="SRME01000001">
    <property type="protein sequence ID" value="TGG88691.1"/>
    <property type="molecule type" value="Genomic_DNA"/>
</dbReference>
<dbReference type="EMBL" id="FMYV01000003">
    <property type="protein sequence ID" value="SDC33151.1"/>
    <property type="molecule type" value="Genomic_DNA"/>
</dbReference>
<dbReference type="InterPro" id="IPR012340">
    <property type="entry name" value="NA-bd_OB-fold"/>
</dbReference>
<comment type="subcellular location">
    <subcellularLocation>
        <location evidence="7">Cytoplasm</location>
    </subcellularLocation>
</comment>
<dbReference type="CDD" id="cd04317">
    <property type="entry name" value="EcAspRS_like_N"/>
    <property type="match status" value="1"/>
</dbReference>
<dbReference type="GO" id="GO:0005737">
    <property type="term" value="C:cytoplasm"/>
    <property type="evidence" value="ECO:0007669"/>
    <property type="project" value="UniProtKB-SubCell"/>
</dbReference>
<comment type="caution">
    <text evidence="7">Lacks conserved residue(s) required for the propagation of feature annotation.</text>
</comment>
<dbReference type="Pfam" id="PF00152">
    <property type="entry name" value="tRNA-synt_2"/>
    <property type="match status" value="1"/>
</dbReference>
<feature type="binding site" evidence="7">
    <location>
        <position position="484"/>
    </location>
    <ligand>
        <name>ATP</name>
        <dbReference type="ChEBI" id="CHEBI:30616"/>
    </ligand>
</feature>
<dbReference type="GO" id="GO:0005524">
    <property type="term" value="F:ATP binding"/>
    <property type="evidence" value="ECO:0007669"/>
    <property type="project" value="UniProtKB-UniRule"/>
</dbReference>
<dbReference type="Pfam" id="PF01336">
    <property type="entry name" value="tRNA_anti-codon"/>
    <property type="match status" value="1"/>
</dbReference>
<comment type="subunit">
    <text evidence="7">Homodimer.</text>
</comment>
<reference evidence="9 11" key="1">
    <citation type="submission" date="2016-10" db="EMBL/GenBank/DDBJ databases">
        <authorList>
            <person name="de Groot N.N."/>
        </authorList>
    </citation>
    <scope>NUCLEOTIDE SEQUENCE [LARGE SCALE GENOMIC DNA]</scope>
    <source>
        <strain evidence="9 11">WG14</strain>
    </source>
</reference>
<dbReference type="InterPro" id="IPR004115">
    <property type="entry name" value="GAD-like_sf"/>
</dbReference>
<protein>
    <recommendedName>
        <fullName evidence="7">Aspartate--tRNA ligase</fullName>
        <ecNumber evidence="7">6.1.1.12</ecNumber>
    </recommendedName>
    <alternativeName>
        <fullName evidence="7">Aspartyl-tRNA synthetase</fullName>
        <shortName evidence="7">AspRS</shortName>
    </alternativeName>
</protein>
<feature type="binding site" evidence="7">
    <location>
        <position position="232"/>
    </location>
    <ligand>
        <name>ATP</name>
        <dbReference type="ChEBI" id="CHEBI:30616"/>
    </ligand>
</feature>
<dbReference type="InterPro" id="IPR047089">
    <property type="entry name" value="Asp-tRNA-ligase_1_N"/>
</dbReference>
<accession>A0A1G6KQR7</accession>
<dbReference type="NCBIfam" id="NF001750">
    <property type="entry name" value="PRK00476.1"/>
    <property type="match status" value="1"/>
</dbReference>
<evidence type="ECO:0000256" key="4">
    <source>
        <dbReference type="ARBA" id="ARBA00022840"/>
    </source>
</evidence>
<dbReference type="GO" id="GO:0006422">
    <property type="term" value="P:aspartyl-tRNA aminoacylation"/>
    <property type="evidence" value="ECO:0007669"/>
    <property type="project" value="UniProtKB-UniRule"/>
</dbReference>
<keyword evidence="6 7" id="KW-0030">Aminoacyl-tRNA synthetase</keyword>
<feature type="domain" description="Aminoacyl-transfer RNA synthetases class-II family profile" evidence="8">
    <location>
        <begin position="146"/>
        <end position="557"/>
    </location>
</feature>
<dbReference type="SUPFAM" id="SSF55261">
    <property type="entry name" value="GAD domain-like"/>
    <property type="match status" value="1"/>
</dbReference>
<dbReference type="Gene3D" id="3.30.1360.30">
    <property type="entry name" value="GAD-like domain"/>
    <property type="match status" value="1"/>
</dbReference>